<feature type="domain" description="HTH asnC-type" evidence="4">
    <location>
        <begin position="1"/>
        <end position="62"/>
    </location>
</feature>
<dbReference type="Pfam" id="PF01037">
    <property type="entry name" value="AsnC_trans_reg"/>
    <property type="match status" value="1"/>
</dbReference>
<dbReference type="Gene3D" id="3.30.70.920">
    <property type="match status" value="1"/>
</dbReference>
<dbReference type="InterPro" id="IPR019887">
    <property type="entry name" value="Tscrpt_reg_AsnC/Lrp_C"/>
</dbReference>
<dbReference type="InterPro" id="IPR000485">
    <property type="entry name" value="AsnC-type_HTH_dom"/>
</dbReference>
<dbReference type="EMBL" id="CAFBMQ010000364">
    <property type="protein sequence ID" value="CAB4930620.1"/>
    <property type="molecule type" value="Genomic_DNA"/>
</dbReference>
<dbReference type="GO" id="GO:0043200">
    <property type="term" value="P:response to amino acid"/>
    <property type="evidence" value="ECO:0007669"/>
    <property type="project" value="TreeGrafter"/>
</dbReference>
<dbReference type="PANTHER" id="PTHR30154">
    <property type="entry name" value="LEUCINE-RESPONSIVE REGULATORY PROTEIN"/>
    <property type="match status" value="1"/>
</dbReference>
<dbReference type="PANTHER" id="PTHR30154:SF54">
    <property type="entry name" value="POSSIBLE TRANSCRIPTIONAL REGULATORY PROTEIN (PROBABLY LRP_ASNC-FAMILY)"/>
    <property type="match status" value="1"/>
</dbReference>
<dbReference type="PROSITE" id="PS50956">
    <property type="entry name" value="HTH_ASNC_2"/>
    <property type="match status" value="1"/>
</dbReference>
<dbReference type="GO" id="GO:0043565">
    <property type="term" value="F:sequence-specific DNA binding"/>
    <property type="evidence" value="ECO:0007669"/>
    <property type="project" value="InterPro"/>
</dbReference>
<dbReference type="InterPro" id="IPR011008">
    <property type="entry name" value="Dimeric_a/b-barrel"/>
</dbReference>
<dbReference type="SMART" id="SM00344">
    <property type="entry name" value="HTH_ASNC"/>
    <property type="match status" value="1"/>
</dbReference>
<dbReference type="PRINTS" id="PR00033">
    <property type="entry name" value="HTHASNC"/>
</dbReference>
<gene>
    <name evidence="5" type="ORF">UFOPK3609_01912</name>
</gene>
<reference evidence="5" key="1">
    <citation type="submission" date="2020-05" db="EMBL/GenBank/DDBJ databases">
        <authorList>
            <person name="Chiriac C."/>
            <person name="Salcher M."/>
            <person name="Ghai R."/>
            <person name="Kavagutti S V."/>
        </authorList>
    </citation>
    <scope>NUCLEOTIDE SEQUENCE</scope>
</reference>
<dbReference type="SUPFAM" id="SSF46785">
    <property type="entry name" value="Winged helix' DNA-binding domain"/>
    <property type="match status" value="1"/>
</dbReference>
<keyword evidence="3" id="KW-0804">Transcription</keyword>
<keyword evidence="2" id="KW-0238">DNA-binding</keyword>
<organism evidence="5">
    <name type="scientific">freshwater metagenome</name>
    <dbReference type="NCBI Taxonomy" id="449393"/>
    <lineage>
        <taxon>unclassified sequences</taxon>
        <taxon>metagenomes</taxon>
        <taxon>ecological metagenomes</taxon>
    </lineage>
</organism>
<evidence type="ECO:0000256" key="1">
    <source>
        <dbReference type="ARBA" id="ARBA00023015"/>
    </source>
</evidence>
<protein>
    <submittedName>
        <fullName evidence="5">Unannotated protein</fullName>
    </submittedName>
</protein>
<evidence type="ECO:0000259" key="4">
    <source>
        <dbReference type="PROSITE" id="PS50956"/>
    </source>
</evidence>
<dbReference type="InterPro" id="IPR019888">
    <property type="entry name" value="Tscrpt_reg_AsnC-like"/>
</dbReference>
<accession>A0A6J7IIF9</accession>
<dbReference type="Pfam" id="PF13404">
    <property type="entry name" value="HTH_AsnC-type"/>
    <property type="match status" value="1"/>
</dbReference>
<dbReference type="InterPro" id="IPR036388">
    <property type="entry name" value="WH-like_DNA-bd_sf"/>
</dbReference>
<proteinExistence type="predicted"/>
<dbReference type="GO" id="GO:0005829">
    <property type="term" value="C:cytosol"/>
    <property type="evidence" value="ECO:0007669"/>
    <property type="project" value="TreeGrafter"/>
</dbReference>
<dbReference type="InterPro" id="IPR036390">
    <property type="entry name" value="WH_DNA-bd_sf"/>
</dbReference>
<dbReference type="Gene3D" id="1.10.10.10">
    <property type="entry name" value="Winged helix-like DNA-binding domain superfamily/Winged helix DNA-binding domain"/>
    <property type="match status" value="1"/>
</dbReference>
<dbReference type="AlphaFoldDB" id="A0A6J7IIF9"/>
<evidence type="ECO:0000256" key="2">
    <source>
        <dbReference type="ARBA" id="ARBA00023125"/>
    </source>
</evidence>
<evidence type="ECO:0000313" key="5">
    <source>
        <dbReference type="EMBL" id="CAB4930620.1"/>
    </source>
</evidence>
<keyword evidence="1" id="KW-0805">Transcription regulation</keyword>
<name>A0A6J7IIF9_9ZZZZ</name>
<dbReference type="SUPFAM" id="SSF54909">
    <property type="entry name" value="Dimeric alpha+beta barrel"/>
    <property type="match status" value="1"/>
</dbReference>
<sequence length="153" mass="16898">MDELDAAILRELQSDARRSNRDVAAAVGVAPSTALERTRLLRDRGVIRGATLDVDLAAVGRPVQALIAVRVRPPSRRAIEAFRDWAQALPETIGLFVVSGAEDFLLHVAVADNEALYAFVIDRLTERAEVADVRTSVVYEHLRRPPRIDPVRP</sequence>
<evidence type="ECO:0000256" key="3">
    <source>
        <dbReference type="ARBA" id="ARBA00023163"/>
    </source>
</evidence>